<feature type="chain" id="PRO_5028111056" evidence="15">
    <location>
        <begin position="19"/>
        <end position="552"/>
    </location>
</feature>
<comment type="similarity">
    <text evidence="2">Belongs to the semaphorin family.</text>
</comment>
<dbReference type="GO" id="GO:0030215">
    <property type="term" value="F:semaphorin receptor binding"/>
    <property type="evidence" value="ECO:0007669"/>
    <property type="project" value="InterPro"/>
</dbReference>
<keyword evidence="12" id="KW-0325">Glycoprotein</keyword>
<dbReference type="Proteomes" id="UP000515156">
    <property type="component" value="Chromosome 2"/>
</dbReference>
<keyword evidence="4" id="KW-0597">Phosphoprotein</keyword>
<dbReference type="InParanoid" id="A0A6P7XCE8"/>
<keyword evidence="10" id="KW-0472">Membrane</keyword>
<dbReference type="RefSeq" id="XP_030047824.1">
    <property type="nucleotide sequence ID" value="XM_030191964.1"/>
</dbReference>
<dbReference type="InterPro" id="IPR036352">
    <property type="entry name" value="Semap_dom_sf"/>
</dbReference>
<dbReference type="InterPro" id="IPR027231">
    <property type="entry name" value="Semaphorin"/>
</dbReference>
<reference evidence="18" key="1">
    <citation type="submission" date="2025-08" db="UniProtKB">
        <authorList>
            <consortium name="RefSeq"/>
        </authorList>
    </citation>
    <scope>IDENTIFICATION</scope>
</reference>
<gene>
    <name evidence="18" type="primary">LOC115461907</name>
</gene>
<dbReference type="PANTHER" id="PTHR11036">
    <property type="entry name" value="SEMAPHORIN"/>
    <property type="match status" value="1"/>
</dbReference>
<sequence length="552" mass="62876">MALIILYLALDLSLSATAYNPEPRTKWEHSKINLIRFHEPDVFNYSVLLLSENENVLYVGARDAIFAVNSLNIAEKQHEVYWKSSEDQKSVCYIKGRNQETECFNYIRILQPLNETFLYVCGSNAFQPICDYLDLTLFELAGRDEDGQGRCPFDPMESYTSVMVDGELYSGTSIDSMKSQYTIFRKSKQNSLRTEPSKLWLNEPHFVAADVIRARQNSPNGDDDKVYFFFTEISLEFNYFGEVMVPRVARVCKGDQGGLWILQNKWTTFLKASLFCHIPGEKPIFNIVNDVFILKSPDLEDPLIYGVFTSEQSKTSVSAVCAYSVSSVEEVFAKGRFMKSSITELKEIKSEVYNGAIPEPRPGMCINNNGTEMDYTSSLNLPQDNLQFAKEHHLMYNQVIPIGKKPQLVKQDVIYTQIAVDSVKALDSNTYHVMFICTDEGILHKAIRSEHGMHIIEEIKLFPVSEPIQTLLLSSKENKRYIYAGSSSGVVQAPVAFCEKYPTCRDCVLARDPYCAWNPQELMCVNILQERRTEWALIQSMNGNASFCEDIE</sequence>
<organism evidence="17 18">
    <name type="scientific">Microcaecilia unicolor</name>
    <dbReference type="NCBI Taxonomy" id="1415580"/>
    <lineage>
        <taxon>Eukaryota</taxon>
        <taxon>Metazoa</taxon>
        <taxon>Chordata</taxon>
        <taxon>Craniata</taxon>
        <taxon>Vertebrata</taxon>
        <taxon>Euteleostomi</taxon>
        <taxon>Amphibia</taxon>
        <taxon>Gymnophiona</taxon>
        <taxon>Siphonopidae</taxon>
        <taxon>Microcaecilia</taxon>
    </lineage>
</organism>
<dbReference type="GO" id="GO:0000122">
    <property type="term" value="P:negative regulation of transcription by RNA polymerase II"/>
    <property type="evidence" value="ECO:0007669"/>
    <property type="project" value="TreeGrafter"/>
</dbReference>
<dbReference type="GO" id="GO:0005886">
    <property type="term" value="C:plasma membrane"/>
    <property type="evidence" value="ECO:0007669"/>
    <property type="project" value="TreeGrafter"/>
</dbReference>
<comment type="caution">
    <text evidence="14">Lacks conserved residue(s) required for the propagation of feature annotation.</text>
</comment>
<evidence type="ECO:0000256" key="12">
    <source>
        <dbReference type="ARBA" id="ARBA00023180"/>
    </source>
</evidence>
<evidence type="ECO:0000256" key="10">
    <source>
        <dbReference type="ARBA" id="ARBA00023136"/>
    </source>
</evidence>
<dbReference type="SUPFAM" id="SSF101912">
    <property type="entry name" value="Sema domain"/>
    <property type="match status" value="1"/>
</dbReference>
<protein>
    <submittedName>
        <fullName evidence="18">Semaphorin-4D-like</fullName>
    </submittedName>
</protein>
<dbReference type="PROSITE" id="PS51004">
    <property type="entry name" value="SEMA"/>
    <property type="match status" value="1"/>
</dbReference>
<name>A0A6P7XCE8_9AMPH</name>
<dbReference type="AlphaFoldDB" id="A0A6P7XCE8"/>
<proteinExistence type="inferred from homology"/>
<keyword evidence="9" id="KW-1133">Transmembrane helix</keyword>
<dbReference type="GO" id="GO:0071526">
    <property type="term" value="P:semaphorin-plexin signaling pathway"/>
    <property type="evidence" value="ECO:0007669"/>
    <property type="project" value="TreeGrafter"/>
</dbReference>
<dbReference type="GO" id="GO:0005615">
    <property type="term" value="C:extracellular space"/>
    <property type="evidence" value="ECO:0007669"/>
    <property type="project" value="TreeGrafter"/>
</dbReference>
<evidence type="ECO:0000256" key="13">
    <source>
        <dbReference type="ARBA" id="ARBA00023319"/>
    </source>
</evidence>
<keyword evidence="13" id="KW-0393">Immunoglobulin domain</keyword>
<dbReference type="SMART" id="SM00630">
    <property type="entry name" value="Sema"/>
    <property type="match status" value="1"/>
</dbReference>
<evidence type="ECO:0000256" key="5">
    <source>
        <dbReference type="ARBA" id="ARBA00022692"/>
    </source>
</evidence>
<keyword evidence="6 15" id="KW-0732">Signal</keyword>
<keyword evidence="8" id="KW-0524">Neurogenesis</keyword>
<evidence type="ECO:0000256" key="15">
    <source>
        <dbReference type="SAM" id="SignalP"/>
    </source>
</evidence>
<evidence type="ECO:0000256" key="8">
    <source>
        <dbReference type="ARBA" id="ARBA00022902"/>
    </source>
</evidence>
<keyword evidence="7" id="KW-0221">Differentiation</keyword>
<evidence type="ECO:0000256" key="3">
    <source>
        <dbReference type="ARBA" id="ARBA00022473"/>
    </source>
</evidence>
<evidence type="ECO:0000313" key="18">
    <source>
        <dbReference type="RefSeq" id="XP_030047824.1"/>
    </source>
</evidence>
<dbReference type="InterPro" id="IPR016201">
    <property type="entry name" value="PSI"/>
</dbReference>
<feature type="domain" description="Sema" evidence="16">
    <location>
        <begin position="11"/>
        <end position="495"/>
    </location>
</feature>
<dbReference type="GO" id="GO:0045499">
    <property type="term" value="F:chemorepellent activity"/>
    <property type="evidence" value="ECO:0007669"/>
    <property type="project" value="TreeGrafter"/>
</dbReference>
<dbReference type="Gene3D" id="3.30.1680.10">
    <property type="entry name" value="ligand-binding face of the semaphorins, domain 2"/>
    <property type="match status" value="1"/>
</dbReference>
<dbReference type="PANTHER" id="PTHR11036:SF18">
    <property type="entry name" value="SEMAPHORIN-4D"/>
    <property type="match status" value="1"/>
</dbReference>
<dbReference type="GO" id="GO:0030335">
    <property type="term" value="P:positive regulation of cell migration"/>
    <property type="evidence" value="ECO:0007669"/>
    <property type="project" value="TreeGrafter"/>
</dbReference>
<evidence type="ECO:0000256" key="11">
    <source>
        <dbReference type="ARBA" id="ARBA00023157"/>
    </source>
</evidence>
<dbReference type="GO" id="GO:0001755">
    <property type="term" value="P:neural crest cell migration"/>
    <property type="evidence" value="ECO:0007669"/>
    <property type="project" value="TreeGrafter"/>
</dbReference>
<dbReference type="GO" id="GO:0043931">
    <property type="term" value="P:ossification involved in bone maturation"/>
    <property type="evidence" value="ECO:0007669"/>
    <property type="project" value="TreeGrafter"/>
</dbReference>
<keyword evidence="11" id="KW-1015">Disulfide bond</keyword>
<evidence type="ECO:0000313" key="17">
    <source>
        <dbReference type="Proteomes" id="UP000515156"/>
    </source>
</evidence>
<evidence type="ECO:0000256" key="4">
    <source>
        <dbReference type="ARBA" id="ARBA00022553"/>
    </source>
</evidence>
<dbReference type="Gene3D" id="2.130.10.10">
    <property type="entry name" value="YVTN repeat-like/Quinoprotein amine dehydrogenase"/>
    <property type="match status" value="1"/>
</dbReference>
<comment type="subcellular location">
    <subcellularLocation>
        <location evidence="1">Membrane</location>
        <topology evidence="1">Single-pass type I membrane protein</topology>
    </subcellularLocation>
</comment>
<feature type="signal peptide" evidence="15">
    <location>
        <begin position="1"/>
        <end position="18"/>
    </location>
</feature>
<dbReference type="SUPFAM" id="SSF103575">
    <property type="entry name" value="Plexin repeat"/>
    <property type="match status" value="1"/>
</dbReference>
<dbReference type="FunFam" id="3.30.1680.10:FF:000013">
    <property type="entry name" value="Semaphorin 4D"/>
    <property type="match status" value="1"/>
</dbReference>
<dbReference type="Pfam" id="PF01437">
    <property type="entry name" value="PSI"/>
    <property type="match status" value="1"/>
</dbReference>
<dbReference type="InterPro" id="IPR015943">
    <property type="entry name" value="WD40/YVTN_repeat-like_dom_sf"/>
</dbReference>
<evidence type="ECO:0000256" key="14">
    <source>
        <dbReference type="PROSITE-ProRule" id="PRU00352"/>
    </source>
</evidence>
<dbReference type="InterPro" id="IPR001627">
    <property type="entry name" value="Semap_dom"/>
</dbReference>
<evidence type="ECO:0000259" key="16">
    <source>
        <dbReference type="PROSITE" id="PS51004"/>
    </source>
</evidence>
<accession>A0A6P7XCE8</accession>
<dbReference type="KEGG" id="muo:115461907"/>
<dbReference type="InterPro" id="IPR002165">
    <property type="entry name" value="Plexin_repeat"/>
</dbReference>
<evidence type="ECO:0000256" key="1">
    <source>
        <dbReference type="ARBA" id="ARBA00004479"/>
    </source>
</evidence>
<dbReference type="Pfam" id="PF01403">
    <property type="entry name" value="Sema"/>
    <property type="match status" value="1"/>
</dbReference>
<dbReference type="SMART" id="SM00423">
    <property type="entry name" value="PSI"/>
    <property type="match status" value="1"/>
</dbReference>
<dbReference type="OrthoDB" id="9988752at2759"/>
<evidence type="ECO:0000256" key="7">
    <source>
        <dbReference type="ARBA" id="ARBA00022782"/>
    </source>
</evidence>
<keyword evidence="3" id="KW-0217">Developmental protein</keyword>
<keyword evidence="17" id="KW-1185">Reference proteome</keyword>
<dbReference type="GO" id="GO:0007411">
    <property type="term" value="P:axon guidance"/>
    <property type="evidence" value="ECO:0007669"/>
    <property type="project" value="TreeGrafter"/>
</dbReference>
<keyword evidence="5" id="KW-0812">Transmembrane</keyword>
<evidence type="ECO:0000256" key="6">
    <source>
        <dbReference type="ARBA" id="ARBA00022729"/>
    </source>
</evidence>
<evidence type="ECO:0000256" key="2">
    <source>
        <dbReference type="ARBA" id="ARBA00009492"/>
    </source>
</evidence>
<dbReference type="FunFam" id="2.130.10.10:FF:000033">
    <property type="entry name" value="Semaphorin 4B"/>
    <property type="match status" value="1"/>
</dbReference>
<dbReference type="GeneID" id="115461907"/>
<evidence type="ECO:0000256" key="9">
    <source>
        <dbReference type="ARBA" id="ARBA00022989"/>
    </source>
</evidence>